<feature type="domain" description="DUF1648" evidence="2">
    <location>
        <begin position="12"/>
        <end position="57"/>
    </location>
</feature>
<sequence>MKFPTSYISFFFVFISIIQSLYFYPKLPLKVAIHYNKYLNPDKFGDKSWFVLIYNLVQIGIFLIFEFVHFHSAKKPESMKIPNADYWIVEERCAKTVRKNQIMNKILCWGTLSFLICIFQLVFLDNLSEHTLDYFGFVWIIIFGYLGYLVIWSSFLLYIFRIPKLKFK</sequence>
<organism evidence="3 4">
    <name type="scientific">Anaeramoeba ignava</name>
    <name type="common">Anaerobic marine amoeba</name>
    <dbReference type="NCBI Taxonomy" id="1746090"/>
    <lineage>
        <taxon>Eukaryota</taxon>
        <taxon>Metamonada</taxon>
        <taxon>Anaeramoebidae</taxon>
        <taxon>Anaeramoeba</taxon>
    </lineage>
</organism>
<dbReference type="Proteomes" id="UP001149090">
    <property type="component" value="Unassembled WGS sequence"/>
</dbReference>
<dbReference type="InterPro" id="IPR012867">
    <property type="entry name" value="DUF1648"/>
</dbReference>
<feature type="transmembrane region" description="Helical" evidence="1">
    <location>
        <begin position="136"/>
        <end position="160"/>
    </location>
</feature>
<name>A0A9Q0L8D5_ANAIG</name>
<dbReference type="EMBL" id="JAPDFW010000123">
    <property type="protein sequence ID" value="KAJ5067966.1"/>
    <property type="molecule type" value="Genomic_DNA"/>
</dbReference>
<evidence type="ECO:0000313" key="4">
    <source>
        <dbReference type="Proteomes" id="UP001149090"/>
    </source>
</evidence>
<evidence type="ECO:0000259" key="2">
    <source>
        <dbReference type="Pfam" id="PF07853"/>
    </source>
</evidence>
<feature type="transmembrane region" description="Helical" evidence="1">
    <location>
        <begin position="7"/>
        <end position="24"/>
    </location>
</feature>
<protein>
    <submittedName>
        <fullName evidence="3">Immunity protein sdpi</fullName>
    </submittedName>
</protein>
<feature type="transmembrane region" description="Helical" evidence="1">
    <location>
        <begin position="49"/>
        <end position="70"/>
    </location>
</feature>
<feature type="transmembrane region" description="Helical" evidence="1">
    <location>
        <begin position="106"/>
        <end position="124"/>
    </location>
</feature>
<accession>A0A9Q0L8D5</accession>
<dbReference type="AlphaFoldDB" id="A0A9Q0L8D5"/>
<dbReference type="Pfam" id="PF07853">
    <property type="entry name" value="DUF1648"/>
    <property type="match status" value="1"/>
</dbReference>
<gene>
    <name evidence="3" type="ORF">M0811_12773</name>
</gene>
<proteinExistence type="predicted"/>
<evidence type="ECO:0000256" key="1">
    <source>
        <dbReference type="SAM" id="Phobius"/>
    </source>
</evidence>
<keyword evidence="4" id="KW-1185">Reference proteome</keyword>
<keyword evidence="1" id="KW-0472">Membrane</keyword>
<reference evidence="3" key="1">
    <citation type="submission" date="2022-10" db="EMBL/GenBank/DDBJ databases">
        <title>Novel sulphate-reducing endosymbionts in the free-living metamonad Anaeramoeba.</title>
        <authorList>
            <person name="Jerlstrom-Hultqvist J."/>
            <person name="Cepicka I."/>
            <person name="Gallot-Lavallee L."/>
            <person name="Salas-Leiva D."/>
            <person name="Curtis B.A."/>
            <person name="Zahonova K."/>
            <person name="Pipaliya S."/>
            <person name="Dacks J."/>
            <person name="Roger A.J."/>
        </authorList>
    </citation>
    <scope>NUCLEOTIDE SEQUENCE</scope>
    <source>
        <strain evidence="3">BMAN</strain>
    </source>
</reference>
<keyword evidence="1" id="KW-1133">Transmembrane helix</keyword>
<keyword evidence="1" id="KW-0812">Transmembrane</keyword>
<comment type="caution">
    <text evidence="3">The sequence shown here is derived from an EMBL/GenBank/DDBJ whole genome shotgun (WGS) entry which is preliminary data.</text>
</comment>
<evidence type="ECO:0000313" key="3">
    <source>
        <dbReference type="EMBL" id="KAJ5067966.1"/>
    </source>
</evidence>